<gene>
    <name evidence="9" type="ORF">RDWZM_001763</name>
</gene>
<feature type="transmembrane region" description="Helical" evidence="8">
    <location>
        <begin position="1077"/>
        <end position="1101"/>
    </location>
</feature>
<reference evidence="9" key="1">
    <citation type="submission" date="2022-12" db="EMBL/GenBank/DDBJ databases">
        <title>Genome assemblies of Blomia tropicalis.</title>
        <authorList>
            <person name="Cui Y."/>
        </authorList>
    </citation>
    <scope>NUCLEOTIDE SEQUENCE</scope>
    <source>
        <tissue evidence="9">Adult mites</tissue>
    </source>
</reference>
<feature type="transmembrane region" description="Helical" evidence="8">
    <location>
        <begin position="33"/>
        <end position="52"/>
    </location>
</feature>
<keyword evidence="10" id="KW-1185">Reference proteome</keyword>
<feature type="transmembrane region" description="Helical" evidence="8">
    <location>
        <begin position="58"/>
        <end position="78"/>
    </location>
</feature>
<keyword evidence="7" id="KW-0325">Glycoprotein</keyword>
<evidence type="ECO:0000256" key="7">
    <source>
        <dbReference type="ARBA" id="ARBA00023180"/>
    </source>
</evidence>
<dbReference type="Proteomes" id="UP001142055">
    <property type="component" value="Chromosome 1"/>
</dbReference>
<evidence type="ECO:0000313" key="9">
    <source>
        <dbReference type="EMBL" id="KAJ6223218.1"/>
    </source>
</evidence>
<proteinExistence type="predicted"/>
<keyword evidence="4 8" id="KW-1133">Transmembrane helix</keyword>
<evidence type="ECO:0000256" key="4">
    <source>
        <dbReference type="ARBA" id="ARBA00022989"/>
    </source>
</evidence>
<evidence type="ECO:0000256" key="2">
    <source>
        <dbReference type="ARBA" id="ARBA00022475"/>
    </source>
</evidence>
<evidence type="ECO:0000256" key="6">
    <source>
        <dbReference type="ARBA" id="ARBA00023170"/>
    </source>
</evidence>
<feature type="transmembrane region" description="Helical" evidence="8">
    <location>
        <begin position="475"/>
        <end position="499"/>
    </location>
</feature>
<dbReference type="Gene3D" id="3.40.190.10">
    <property type="entry name" value="Periplasmic binding protein-like II"/>
    <property type="match status" value="1"/>
</dbReference>
<keyword evidence="2" id="KW-1003">Cell membrane</keyword>
<dbReference type="SUPFAM" id="SSF53850">
    <property type="entry name" value="Periplasmic binding protein-like II"/>
    <property type="match status" value="1"/>
</dbReference>
<evidence type="ECO:0000256" key="5">
    <source>
        <dbReference type="ARBA" id="ARBA00023136"/>
    </source>
</evidence>
<keyword evidence="6" id="KW-0675">Receptor</keyword>
<comment type="subcellular location">
    <subcellularLocation>
        <location evidence="1">Cell membrane</location>
        <topology evidence="1">Multi-pass membrane protein</topology>
    </subcellularLocation>
</comment>
<feature type="transmembrane region" description="Helical" evidence="8">
    <location>
        <begin position="1151"/>
        <end position="1172"/>
    </location>
</feature>
<name>A0A9Q0MB90_BLOTA</name>
<feature type="transmembrane region" description="Helical" evidence="8">
    <location>
        <begin position="519"/>
        <end position="537"/>
    </location>
</feature>
<dbReference type="PANTHER" id="PTHR42643:SF24">
    <property type="entry name" value="IONOTROPIC RECEPTOR 60A"/>
    <property type="match status" value="1"/>
</dbReference>
<evidence type="ECO:0000256" key="8">
    <source>
        <dbReference type="SAM" id="Phobius"/>
    </source>
</evidence>
<comment type="caution">
    <text evidence="9">The sequence shown here is derived from an EMBL/GenBank/DDBJ whole genome shotgun (WGS) entry which is preliminary data.</text>
</comment>
<evidence type="ECO:0000256" key="3">
    <source>
        <dbReference type="ARBA" id="ARBA00022692"/>
    </source>
</evidence>
<sequence length="1385" mass="163853">MWAIILISYFIYGALNYYRTIPMKTKSNMNRLMMNYFTFFGLLVGQGSVHLIETKRSLIYISPLIVWIFSTLLLRTFFSNDITAALLAREKIRIDYFSQLYHKPNLRLMVVNRSTTCFAMIEKYPNLERRLELIPYENFLTVESFEKLFRGTHVMLLARDFGENFKTYYTTYNFHMSYEGHISTLNAFPIRFGVQPKLQKRLSQLWKGIFAYGLLGKIDKTVDVSQALWSKRHNRSIYEALDDILVKLSKIKYVCSESIGGHWVNGTYDGILRLLWEEKIDFIPHLFTISKDRYKLLKSSNIIAGEDKIAILSFPRFVYKNNPWIIFSFYRGLCGLCFLIRQLFSSDITSLILSKTELRFDNIDQLLEHENYGILVKETSIFNEYSNLLFRYSSIIKRSQIIPHISTEGIGGHWVNGTFNGIARLLWEEKADFIPHPYSISNDRFKLINLTNIIAVEDKFAILSFPRFVYKNNPWIIFSFLSWNMWFMLFISFIVFSILHWFDFKRSNENVTKNQIGKIMVETFGLLVSIGTVVLSIQPKRIKRNPLIIWIFISLVIRQLFSSDITSLILSKTELKFDNIEQLLEHENFGILIKDTFIFTKYSNLLFRNSLIKKRTQIISHLNYYSFKTIKRFVFEQNVGLLSKEDAKRIAEFYPKYGFHVSRGTYVSIATAFPIRKNLNQILRLKLFNFLLRIFQHGMDRKIDHTFELQNYKLLTTKITLKEMIIMEDEKEDNRKHVVYGSSKRKIKIDLIPHPFAITEDRLKLLELSNIVAIDDKIAILSFPRFAYQNNPWITFSFLSWNMWFMVFISFICFSILHWFDFKRNNENVRKTQVGKIMIESFGLLVALGTVKLSIQPKRIISNPLMFWIFFSFFIRQFFSSDITSLILSKTELKFDTLDQLIEHEDYGILVKKPITIGEYPDLLFRYSSVIKRSKYCIHWNNSAEQIISRPNETNFNSLSCNLTIGLYPREMVQSPNDPNLSYICHAYNEMIKIIYKYLKCRIEFQVTTERIGGYWVNGTYNGILRLLWEEKIDLIPHPFAITEDRLKLLELSNIVAIDDKIAILSLPRFAYQNNPWITFSFLSWNMWFMVFISFICFSILHWFDFKRNNENVKKTQIGKIMIETFGLLVALGTVKLSIQPKRIISNPLMFWIFFSFFIQQFFSSDITSLILSKTELKFDTLDQLVEHEDYGILVKEAITIDEYPYLIFRYSSIIKRSKIIPHSNYFSFDTIKRLIFEKNVCLLSKESIKSIAEFYPKYKFHVSRESYFSTLITFPLRKNYNPMLRLKLVNLLVDIYQHGMGQKIDRTFDLQNFKFLSIKRKLKEIMESDDEMNKKQVVYESSKQINIRILSIYASGIFISFVFFLLEIIFIITKFKCCQMRKLQ</sequence>
<keyword evidence="3 8" id="KW-0812">Transmembrane</keyword>
<keyword evidence="5 8" id="KW-0472">Membrane</keyword>
<dbReference type="EMBL" id="JAPWDV010000001">
    <property type="protein sequence ID" value="KAJ6223218.1"/>
    <property type="molecule type" value="Genomic_DNA"/>
</dbReference>
<accession>A0A9Q0MB90</accession>
<feature type="transmembrane region" description="Helical" evidence="8">
    <location>
        <begin position="1351"/>
        <end position="1373"/>
    </location>
</feature>
<feature type="transmembrane region" description="Helical" evidence="8">
    <location>
        <begin position="793"/>
        <end position="817"/>
    </location>
</feature>
<dbReference type="Gene3D" id="1.10.287.70">
    <property type="match status" value="3"/>
</dbReference>
<dbReference type="GO" id="GO:0005886">
    <property type="term" value="C:plasma membrane"/>
    <property type="evidence" value="ECO:0007669"/>
    <property type="project" value="UniProtKB-SubCell"/>
</dbReference>
<protein>
    <submittedName>
        <fullName evidence="9">Uncharacterized protein</fullName>
    </submittedName>
</protein>
<dbReference type="InterPro" id="IPR052192">
    <property type="entry name" value="Insect_Ionotropic_Sensory_Rcpt"/>
</dbReference>
<evidence type="ECO:0000313" key="10">
    <source>
        <dbReference type="Proteomes" id="UP001142055"/>
    </source>
</evidence>
<dbReference type="PANTHER" id="PTHR42643">
    <property type="entry name" value="IONOTROPIC RECEPTOR 20A-RELATED"/>
    <property type="match status" value="1"/>
</dbReference>
<evidence type="ECO:0000256" key="1">
    <source>
        <dbReference type="ARBA" id="ARBA00004651"/>
    </source>
</evidence>
<organism evidence="9 10">
    <name type="scientific">Blomia tropicalis</name>
    <name type="common">Mite</name>
    <dbReference type="NCBI Taxonomy" id="40697"/>
    <lineage>
        <taxon>Eukaryota</taxon>
        <taxon>Metazoa</taxon>
        <taxon>Ecdysozoa</taxon>
        <taxon>Arthropoda</taxon>
        <taxon>Chelicerata</taxon>
        <taxon>Arachnida</taxon>
        <taxon>Acari</taxon>
        <taxon>Acariformes</taxon>
        <taxon>Sarcoptiformes</taxon>
        <taxon>Astigmata</taxon>
        <taxon>Glycyphagoidea</taxon>
        <taxon>Echimyopodidae</taxon>
        <taxon>Blomia</taxon>
    </lineage>
</organism>